<keyword evidence="3" id="KW-1185">Reference proteome</keyword>
<comment type="caution">
    <text evidence="2">The sequence shown here is derived from an EMBL/GenBank/DDBJ whole genome shotgun (WGS) entry which is preliminary data.</text>
</comment>
<reference evidence="2 3" key="1">
    <citation type="submission" date="2020-04" db="EMBL/GenBank/DDBJ databases">
        <title>Enterovirga sp. isolate from soil.</title>
        <authorList>
            <person name="Chea S."/>
            <person name="Kim D.-U."/>
        </authorList>
    </citation>
    <scope>NUCLEOTIDE SEQUENCE [LARGE SCALE GENOMIC DNA]</scope>
    <source>
        <strain evidence="2 3">DB1703</strain>
    </source>
</reference>
<proteinExistence type="predicted"/>
<evidence type="ECO:0000313" key="2">
    <source>
        <dbReference type="EMBL" id="NNM73652.1"/>
    </source>
</evidence>
<dbReference type="NCBIfam" id="NF041384">
    <property type="entry name" value="YHS_seleno_dom"/>
    <property type="match status" value="1"/>
</dbReference>
<gene>
    <name evidence="2" type="ORF">HJG44_14785</name>
</gene>
<evidence type="ECO:0008006" key="4">
    <source>
        <dbReference type="Google" id="ProtNLM"/>
    </source>
</evidence>
<dbReference type="Proteomes" id="UP000564885">
    <property type="component" value="Unassembled WGS sequence"/>
</dbReference>
<name>A0A849I2N7_9HYPH</name>
<organism evidence="2 3">
    <name type="scientific">Enterovirga aerilata</name>
    <dbReference type="NCBI Taxonomy" id="2730920"/>
    <lineage>
        <taxon>Bacteria</taxon>
        <taxon>Pseudomonadati</taxon>
        <taxon>Pseudomonadota</taxon>
        <taxon>Alphaproteobacteria</taxon>
        <taxon>Hyphomicrobiales</taxon>
        <taxon>Methylobacteriaceae</taxon>
        <taxon>Enterovirga</taxon>
    </lineage>
</organism>
<evidence type="ECO:0000313" key="3">
    <source>
        <dbReference type="Proteomes" id="UP000564885"/>
    </source>
</evidence>
<keyword evidence="1" id="KW-0732">Signal</keyword>
<accession>A0A849I2N7</accession>
<feature type="chain" id="PRO_5032711953" description="YHS domain-containing protein" evidence="1">
    <location>
        <begin position="25"/>
        <end position="168"/>
    </location>
</feature>
<protein>
    <recommendedName>
        <fullName evidence="4">YHS domain-containing protein</fullName>
    </recommendedName>
</protein>
<dbReference type="RefSeq" id="WP_171219150.1">
    <property type="nucleotide sequence ID" value="NZ_JABEPP010000004.1"/>
</dbReference>
<feature type="signal peptide" evidence="1">
    <location>
        <begin position="1"/>
        <end position="24"/>
    </location>
</feature>
<evidence type="ECO:0000256" key="1">
    <source>
        <dbReference type="SAM" id="SignalP"/>
    </source>
</evidence>
<sequence length="168" mass="17803">MKSVALSRMLLSGLLLLAFPAASAKPGATALLPEVLGAAEFYAADPLSGLALHGRDPVTYQLEGAPAAGGREHEAVWAGLGWRFATAANRAAFLRSPEVFAPQIGGYDAAAAAEGRLVEADPDIFLVRAGRLYLFRTRAARTRFEADPGEAARAESNWSRLQKVLVRG</sequence>
<dbReference type="EMBL" id="JABEPP010000004">
    <property type="protein sequence ID" value="NNM73652.1"/>
    <property type="molecule type" value="Genomic_DNA"/>
</dbReference>
<dbReference type="AlphaFoldDB" id="A0A849I2N7"/>